<organism evidence="5 6">
    <name type="scientific">Mycoplasma amphoriforme A39</name>
    <dbReference type="NCBI Taxonomy" id="572419"/>
    <lineage>
        <taxon>Bacteria</taxon>
        <taxon>Bacillati</taxon>
        <taxon>Mycoplasmatota</taxon>
        <taxon>Mollicutes</taxon>
        <taxon>Mycoplasmataceae</taxon>
        <taxon>Mycoplasma</taxon>
    </lineage>
</organism>
<dbReference type="Proteomes" id="UP000261764">
    <property type="component" value="Chromosome I"/>
</dbReference>
<gene>
    <name evidence="5" type="ORF">MAMA39_05560</name>
</gene>
<dbReference type="Gene3D" id="3.40.1390.30">
    <property type="entry name" value="NIF3 (NGG1p interacting factor 3)-like"/>
    <property type="match status" value="2"/>
</dbReference>
<dbReference type="PANTHER" id="PTHR13799:SF14">
    <property type="entry name" value="GTP CYCLOHYDROLASE 1 TYPE 2 HOMOLOG"/>
    <property type="match status" value="1"/>
</dbReference>
<dbReference type="EMBL" id="HG937516">
    <property type="protein sequence ID" value="CDN40673.1"/>
    <property type="molecule type" value="Genomic_DNA"/>
</dbReference>
<dbReference type="GO" id="GO:0005737">
    <property type="term" value="C:cytoplasm"/>
    <property type="evidence" value="ECO:0007669"/>
    <property type="project" value="TreeGrafter"/>
</dbReference>
<comment type="similarity">
    <text evidence="1">Belongs to the GTP cyclohydrolase I type 2/NIF3 family.</text>
</comment>
<sequence>MDLYPLQNQLVWDASGIINKVFLKNQLHNVLVVADLDEPAMTLALENNVNLIISHHPLSLNIRNENDPYIKKTIKIMKLNKIVFLSLHTNFDVDKNGLVKAFCDSIGFKKWTINKFIPGLCEVKFNQNLSELIKLFKNQHYVDYVKVDRKLLLQNPVIKRCLIGLGAFYSAAYDYLQIIKKSDLFVTGDLKWSNWIHALNNSVKVIDIGHKIEAVFIKYIKDLLLKHFYPFLNDQIFDMPPSVTLQIIN</sequence>
<evidence type="ECO:0000256" key="3">
    <source>
        <dbReference type="ARBA" id="ARBA00022723"/>
    </source>
</evidence>
<reference evidence="5 6" key="1">
    <citation type="journal article" date="2015" name="Clin. Infect. Dis.">
        <title>Genomic Investigations unmask Mycoplasma amphoriforme, a new respiratory pathogen.</title>
        <authorList>
            <person name="Gillespie S.H."/>
            <person name="Ling C.L."/>
            <person name="Oravcova K."/>
            <person name="Pinheiro M."/>
            <person name="Wells L."/>
            <person name="Bryant J.M."/>
            <person name="McHugh T.D."/>
            <person name="Bebear C."/>
            <person name="Webster D."/>
            <person name="Harris S.R."/>
            <person name="Seth-Smith H.M."/>
            <person name="Thomson N.R."/>
        </authorList>
    </citation>
    <scope>NUCLEOTIDE SEQUENCE [LARGE SCALE GENOMIC DNA]</scope>
    <source>
        <strain evidence="5 6">A39</strain>
    </source>
</reference>
<dbReference type="SUPFAM" id="SSF102705">
    <property type="entry name" value="NIF3 (NGG1p interacting factor 3)-like"/>
    <property type="match status" value="1"/>
</dbReference>
<feature type="binding site" evidence="4">
    <location>
        <position position="210"/>
    </location>
    <ligand>
        <name>a divalent metal cation</name>
        <dbReference type="ChEBI" id="CHEBI:60240"/>
        <label>1</label>
    </ligand>
</feature>
<dbReference type="KEGG" id="mamp:MAMA39_05560"/>
<dbReference type="Pfam" id="PF01784">
    <property type="entry name" value="DUF34_NIF3"/>
    <property type="match status" value="1"/>
</dbReference>
<dbReference type="PANTHER" id="PTHR13799">
    <property type="entry name" value="NGG1 INTERACTING FACTOR 3"/>
    <property type="match status" value="1"/>
</dbReference>
<evidence type="ECO:0000256" key="2">
    <source>
        <dbReference type="ARBA" id="ARBA00022112"/>
    </source>
</evidence>
<dbReference type="InterPro" id="IPR036069">
    <property type="entry name" value="DUF34/NIF3_sf"/>
</dbReference>
<evidence type="ECO:0000313" key="5">
    <source>
        <dbReference type="EMBL" id="CDN40673.1"/>
    </source>
</evidence>
<evidence type="ECO:0000313" key="6">
    <source>
        <dbReference type="Proteomes" id="UP000261764"/>
    </source>
</evidence>
<keyword evidence="6" id="KW-1185">Reference proteome</keyword>
<keyword evidence="3 4" id="KW-0479">Metal-binding</keyword>
<evidence type="ECO:0000256" key="1">
    <source>
        <dbReference type="ARBA" id="ARBA00006964"/>
    </source>
</evidence>
<evidence type="ECO:0000256" key="4">
    <source>
        <dbReference type="PIRSR" id="PIRSR602678-1"/>
    </source>
</evidence>
<name>A0A292IJ10_9MOLU</name>
<feature type="binding site" evidence="4">
    <location>
        <position position="55"/>
    </location>
    <ligand>
        <name>a divalent metal cation</name>
        <dbReference type="ChEBI" id="CHEBI:60240"/>
        <label>1</label>
    </ligand>
</feature>
<accession>A0A292IJ10</accession>
<protein>
    <recommendedName>
        <fullName evidence="2">GTP cyclohydrolase 1 type 2 homolog</fullName>
    </recommendedName>
</protein>
<feature type="binding site" evidence="4">
    <location>
        <position position="56"/>
    </location>
    <ligand>
        <name>a divalent metal cation</name>
        <dbReference type="ChEBI" id="CHEBI:60240"/>
        <label>1</label>
    </ligand>
</feature>
<dbReference type="AlphaFoldDB" id="A0A292IJ10"/>
<dbReference type="GO" id="GO:0046872">
    <property type="term" value="F:metal ion binding"/>
    <property type="evidence" value="ECO:0007669"/>
    <property type="project" value="UniProtKB-KW"/>
</dbReference>
<feature type="binding site" evidence="4">
    <location>
        <position position="92"/>
    </location>
    <ligand>
        <name>a divalent metal cation</name>
        <dbReference type="ChEBI" id="CHEBI:60240"/>
        <label>1</label>
    </ligand>
</feature>
<dbReference type="InterPro" id="IPR002678">
    <property type="entry name" value="DUF34/NIF3"/>
</dbReference>
<proteinExistence type="inferred from homology"/>
<feature type="binding site" evidence="4">
    <location>
        <position position="213"/>
    </location>
    <ligand>
        <name>a divalent metal cation</name>
        <dbReference type="ChEBI" id="CHEBI:60240"/>
        <label>1</label>
    </ligand>
</feature>